<gene>
    <name evidence="2" type="ORF">M0M57_16480</name>
</gene>
<evidence type="ECO:0000256" key="1">
    <source>
        <dbReference type="SAM" id="SignalP"/>
    </source>
</evidence>
<proteinExistence type="predicted"/>
<name>A0ABY4KF60_9FLAO</name>
<keyword evidence="1" id="KW-0732">Signal</keyword>
<organism evidence="2 3">
    <name type="scientific">Flavobacterium azooxidireducens</name>
    <dbReference type="NCBI Taxonomy" id="1871076"/>
    <lineage>
        <taxon>Bacteria</taxon>
        <taxon>Pseudomonadati</taxon>
        <taxon>Bacteroidota</taxon>
        <taxon>Flavobacteriia</taxon>
        <taxon>Flavobacteriales</taxon>
        <taxon>Flavobacteriaceae</taxon>
        <taxon>Flavobacterium</taxon>
    </lineage>
</organism>
<dbReference type="EMBL" id="CP096205">
    <property type="protein sequence ID" value="UPQ79199.1"/>
    <property type="molecule type" value="Genomic_DNA"/>
</dbReference>
<evidence type="ECO:0000313" key="3">
    <source>
        <dbReference type="Proteomes" id="UP000830583"/>
    </source>
</evidence>
<sequence length="155" mass="17693">MKKHTFLFLLFTVLCMVSCGGIKNTIKNIDDSAPTPMLKKDNSFVLTEVSDNSKYGYDPDYPINIFYRTISNDTINQERFLKALAGPNGEKLFYKKLESCCPFPTKRSEIGAGFLDVYQVHWMGSKKPLLLYFNIYEKGKLMVPKGLTAKKDEQP</sequence>
<feature type="chain" id="PRO_5046682352" evidence="1">
    <location>
        <begin position="20"/>
        <end position="155"/>
    </location>
</feature>
<protein>
    <submittedName>
        <fullName evidence="2">2-dehydro-3-deoxyphosphooctonate aldolase</fullName>
    </submittedName>
</protein>
<dbReference type="Proteomes" id="UP000830583">
    <property type="component" value="Chromosome"/>
</dbReference>
<evidence type="ECO:0000313" key="2">
    <source>
        <dbReference type="EMBL" id="UPQ79199.1"/>
    </source>
</evidence>
<feature type="signal peptide" evidence="1">
    <location>
        <begin position="1"/>
        <end position="19"/>
    </location>
</feature>
<accession>A0ABY4KF60</accession>
<dbReference type="RefSeq" id="WP_248434192.1">
    <property type="nucleotide sequence ID" value="NZ_CP096205.1"/>
</dbReference>
<keyword evidence="3" id="KW-1185">Reference proteome</keyword>
<reference evidence="2" key="1">
    <citation type="submission" date="2022-04" db="EMBL/GenBank/DDBJ databases">
        <title>Consumption of N2O by Flavobacterium azooxidireducens sp. nov. isolated from Decomposing Leaf Litter of Phragmites australis (Cav.).</title>
        <authorList>
            <person name="Behrendt U."/>
            <person name="Spanner T."/>
            <person name="Augustin J."/>
            <person name="Horn M.A."/>
            <person name="Kolb S."/>
            <person name="Ulrich A."/>
        </authorList>
    </citation>
    <scope>NUCLEOTIDE SEQUENCE</scope>
    <source>
        <strain evidence="2">IGB 4-14</strain>
    </source>
</reference>